<evidence type="ECO:0000313" key="11">
    <source>
        <dbReference type="Proteomes" id="UP000663193"/>
    </source>
</evidence>
<dbReference type="Pfam" id="PF20255">
    <property type="entry name" value="DUF6606"/>
    <property type="match status" value="1"/>
</dbReference>
<dbReference type="PANTHER" id="PTHR13367:SF34">
    <property type="match status" value="1"/>
</dbReference>
<feature type="domain" description="DUF3645" evidence="8">
    <location>
        <begin position="2397"/>
        <end position="2431"/>
    </location>
</feature>
<dbReference type="InterPro" id="IPR046541">
    <property type="entry name" value="DUF6606"/>
</dbReference>
<gene>
    <name evidence="10" type="ORF">JI435_069670</name>
</gene>
<dbReference type="PANTHER" id="PTHR13367">
    <property type="entry name" value="UBIQUITIN THIOESTERASE"/>
    <property type="match status" value="1"/>
</dbReference>
<evidence type="ECO:0000256" key="1">
    <source>
        <dbReference type="ARBA" id="ARBA00000707"/>
    </source>
</evidence>
<evidence type="ECO:0000313" key="10">
    <source>
        <dbReference type="EMBL" id="QRD00058.1"/>
    </source>
</evidence>
<feature type="domain" description="DUF3638" evidence="7">
    <location>
        <begin position="2055"/>
        <end position="2277"/>
    </location>
</feature>
<accession>A0A7U2F803</accession>
<keyword evidence="11" id="KW-1185">Reference proteome</keyword>
<dbReference type="VEuPathDB" id="FungiDB:JI435_069670"/>
<dbReference type="GO" id="GO:0006508">
    <property type="term" value="P:proteolysis"/>
    <property type="evidence" value="ECO:0007669"/>
    <property type="project" value="UniProtKB-KW"/>
</dbReference>
<organism evidence="10 11">
    <name type="scientific">Phaeosphaeria nodorum (strain SN15 / ATCC MYA-4574 / FGSC 10173)</name>
    <name type="common">Glume blotch fungus</name>
    <name type="synonym">Parastagonospora nodorum</name>
    <dbReference type="NCBI Taxonomy" id="321614"/>
    <lineage>
        <taxon>Eukaryota</taxon>
        <taxon>Fungi</taxon>
        <taxon>Dikarya</taxon>
        <taxon>Ascomycota</taxon>
        <taxon>Pezizomycotina</taxon>
        <taxon>Dothideomycetes</taxon>
        <taxon>Pleosporomycetidae</taxon>
        <taxon>Pleosporales</taxon>
        <taxon>Pleosporineae</taxon>
        <taxon>Phaeosphaeriaceae</taxon>
        <taxon>Parastagonospora</taxon>
    </lineage>
</organism>
<evidence type="ECO:0000259" key="7">
    <source>
        <dbReference type="Pfam" id="PF12340"/>
    </source>
</evidence>
<keyword evidence="3" id="KW-0645">Protease</keyword>
<dbReference type="EMBL" id="CP069032">
    <property type="protein sequence ID" value="QRD00058.1"/>
    <property type="molecule type" value="Genomic_DNA"/>
</dbReference>
<dbReference type="OrthoDB" id="3182339at2759"/>
<evidence type="ECO:0000256" key="4">
    <source>
        <dbReference type="ARBA" id="ARBA00022786"/>
    </source>
</evidence>
<evidence type="ECO:0000256" key="3">
    <source>
        <dbReference type="ARBA" id="ARBA00022670"/>
    </source>
</evidence>
<evidence type="ECO:0000259" key="8">
    <source>
        <dbReference type="Pfam" id="PF12359"/>
    </source>
</evidence>
<dbReference type="InterPro" id="IPR022105">
    <property type="entry name" value="DUF3645"/>
</dbReference>
<dbReference type="Proteomes" id="UP000663193">
    <property type="component" value="Chromosome 10"/>
</dbReference>
<dbReference type="InterPro" id="IPR051346">
    <property type="entry name" value="OTU_Deubiquitinase"/>
</dbReference>
<dbReference type="EC" id="3.4.19.12" evidence="2"/>
<keyword evidence="4" id="KW-0833">Ubl conjugation pathway</keyword>
<keyword evidence="6" id="KW-0788">Thiol protease</keyword>
<evidence type="ECO:0000256" key="6">
    <source>
        <dbReference type="ARBA" id="ARBA00022807"/>
    </source>
</evidence>
<evidence type="ECO:0000256" key="2">
    <source>
        <dbReference type="ARBA" id="ARBA00012759"/>
    </source>
</evidence>
<protein>
    <recommendedName>
        <fullName evidence="2">ubiquitinyl hydrolase 1</fullName>
        <ecNumber evidence="2">3.4.19.12</ecNumber>
    </recommendedName>
</protein>
<dbReference type="Pfam" id="PF12340">
    <property type="entry name" value="DUF3638"/>
    <property type="match status" value="1"/>
</dbReference>
<keyword evidence="5" id="KW-0378">Hydrolase</keyword>
<sequence>MAPSDGLPVSTGEATYLIHHVVLPPQLPQKDDYTSAHERCLIDTAIYALQDLRDHVKEQDIQAIVTSAVTAMANLRDSQDEDGNVSELQLQEVLLQLATGTRDEQVPLEIKAQNAGLLISRRGELVVFESFELSPTNNAAMSTVGRLVRTFPGSASRVQVSIMQDKDFRESLAYTIAKMTTQTAPGMQPQVRKMGQNIDEDRDTTDPAMVSDWLMNYIAALGGFTDTVSITKNTRDEVLWRNCRHPWRRSPLWLLIRVTLQLLFTRASSNTRPLHGLYKVFMAQLLLRILKSAKAKWTVIGSETLYVVYAKLERRIRKLENLGHLNLVLPSWAKELKASMVDTHAFIDKKWNTLTSCQRGNIDTTVLRSLQPEKDLDTTLPKLDAFLASISTRRQDTACANFQPDEQFPAYPEQDLPKTLGCSGDTKYLRLAAVEAWIERYLQSWVSCHLRDRDSCGKLYALMQLYHAAASAEYSGIPASLSTMYLTLLELWVACDKSACVLYPLLSDFDPELALDELQCLVLPLHSQMQRLAEVERYVGSRRKMAIEGSPSVFSHFGKSSTFAVRYFNQSQELQTALATIERDAEIEQKSKCKELANLKLQYESLMQNYNRNVCETETYVYNRRHRYTATRHSSTCRRCDYKTRAERMSIHIYEWPLSSDIPTAKATVFELKVPQAYSEWRDASMFLVATALGFATRDTSKPTTAYTLDQHHGLSNMLQQQDYRARRIVPLSTVKPHTRTHRKTVKVIPTLENDNVCLPNALRYVYHDKSLNHHTGDRHSTEHVAKKCVYQMPDARSRNLESFLYRPPSCPDGRTPNEVIASLSDCPVHFSIDEYKSFGALPSGRNIIYSNILTQLATPTIDFAKVETQTLLLQAVGQCGLPNGLSSRTSHSILLEDSFCHAMLAQLELSLLRISENWESWRAVATFVGLSLRILSMTPSVDVQDRSLEFLAKARKVSMEWLIRLQGRARDSVEEKQRSDLYSRATEIALLCTQTFSVEDKFIDVVLKQPSATSILLRCSIVVQENGKLAQSESQAVYKAMLQSWRTTLYCAFTKLRQCIQNGDTGLDTAVRKNWADFDPLPGAHWKTMSEVTHKHWLCTKSGDLTVFFNLLTAELLVNGLPLARLPSEFVQHPIYMPLFGKSTLEVVPTDQPGMRFSAKSTYQGYKLHFGMSHTDMLLVAVKNNSKSDLIPSRLFQDCLPLAFVTKYIHWYDHDQDEVIFCSRDDPWSNCGPGWRLIRKGVAWRLVKDACILANIYSNTASTLSKIFGTLEHSQHVHTVLDTLTHTVHINLPRLQLDFHVASQETTIHSRQYRGMIVDPDQTMGTLIGLASKLVLKPATTIEDRLVLIPVPRTFDADSISCITAPKDHHVLVCIKQDKAQAVYAYSLDTTLGRVQESGDVQRRLFLALLHALTSHCLPDPLTGYTGTESALTVLQSAAVRSFEFLTTENVELLYQIAKISPSRSFYPPEIMDMQTIEWDARLPFLSQHPKLRVGAEDIIRQAETHRLYYPDQMPDTTKWTRTNSHLELRDCMRTSTFRVYGFGADMRTSGKDKVHEARDVSKQSQRGQRAYMAATMIARDEAVLDTTIRNLSDILLQTHFKGENIDGPSNLFDPKTLHYDSKWLGDATEKLRKFWCSLHLVLPKLRGNCNRYNIMTWLSTMAFAKSADVRVIQVFAIFYRLQSMPSVTPPSVPAFHLADGSSWKSVEIFNIVRNSAKSFDDSEEENIPKQYSETDQEHDKRINSLFKTRQDAAVQFFVAELERQWPVKVPVRPTHESVLQYVDVSGAMSRIEAKFKTWYHNSQFLRYLQGTSALMAQQQALPITSPHPNYSKPLVLRKTSNTQSIFHIDCIFAAAPPTISREERNQSSFSTLVPPCEPVLPTLDRHTLSQSDGQGTGLKQLCETLQSLAKSKCEMDYVDALRDSCASLKALHVPDSRAADAWSDDTVEKLLQTYLDNCKRYFKAFNLALYQVVAIDDSLSNHIGLLVQHSPRTPPTFWLAQLHRDRFGTLSDSWKTVIIEYGLAVTQLHRAQRLVSLSHKPADLMEELGHIGHSNWDPQKFPETLLLEAESGILIRKEQEYIASHMRDSQDATNIVLQLLMGGGKSSTIVPMLAAYLADRKQLVRIIVAKPQSKQMLHMLISKLGYLLNRRIYHMPFSRSLRPNVTEANLIRQTYEECIVNRGVLLIQPEHILSFKLMAIEALLAGQACAGSLLETQKFFDNVSRDIVDESDENFSVKFELIYTMGTQRSIEFAPERWQVIQAIVGLIPRFAKELKKWRPESIEVERDEAGRFPRVRILRSDTAGQLLLLLAKHIVEFGIVGLPTSSQSPDVQASLLRYITNSELTASEIAAVESSRFWTESTKHPLLLVRGLIAGGILQFALGTKRWRVNYGLDPSRIPETQLAVPFRSKDCPSPRSEFSHPDVVILLSLLSHYYGGLTDEQLFDSFVHLLKSDQGNIQYDEWVATASPDLPPAFRQLSGVSIKDPHQCIVELFPFLRYSKKAIDYYLSFLVFPKAMKEFPQKLSASGWDIGAVKTHPVTGFSGTNDTLHLLPLTVKHLDLPSQSHTNALVLRYLLQAETSVELLPPRTNVNGSDADHLLSLVVQMVPEVRVILDCGASILEQDNQQVAEAWLKMLDDDSIEAVVFFEDEELSVLDRAGRIEPLQTSPFAKNLGVCLVYLDEAHTRGTDLKLPRDYRAAVTLGQGLVKDKLTQGCMRMRKLGLGQSVAFIVPEEISAKICERTGKLSNDSIEVSDILCWSITETWQDLKRSMPLWAVQGERYERNSNSLHGVATTQAQAQSFLEDEAQTLEARYKPLTKEEDSLGMLKTWDLGNVNIVRIVARCREFDAMGFGIATLSEEQERELAPEIEEERQIERPARLEPEGHSVHSDVRHLVQTGYLRPNPRVFKPAFHALATTSAARLFALGQFPTDLMVTADFERTVKVPNSFASHHFISDSYQRPVQFVLSVRDTVTNAIQQLVIISPVEANSLLSFIREHAKVTLHIFAPRANASFESLDKLELYNIGHAFMPEEVSRSLTVQLNLFTGSLYLRSFEEYTELCDFLGLLRCKPVKGQQVYADGFIDPPSGHWGLRMSPVPFLRTLLMKIRREGEGVEKTHLGRILNGVRLEEADFVKDVEMSGT</sequence>
<reference evidence="11" key="1">
    <citation type="journal article" date="2021" name="BMC Genomics">
        <title>Chromosome-level genome assembly and manually-curated proteome of model necrotroph Parastagonospora nodorum Sn15 reveals a genome-wide trove of candidate effector homologs, and redundancy of virulence-related functions within an accessory chromosome.</title>
        <authorList>
            <person name="Bertazzoni S."/>
            <person name="Jones D.A.B."/>
            <person name="Phan H.T."/>
            <person name="Tan K.-C."/>
            <person name="Hane J.K."/>
        </authorList>
    </citation>
    <scope>NUCLEOTIDE SEQUENCE [LARGE SCALE GENOMIC DNA]</scope>
    <source>
        <strain evidence="11">SN15 / ATCC MYA-4574 / FGSC 10173)</strain>
    </source>
</reference>
<feature type="domain" description="DUF6606" evidence="9">
    <location>
        <begin position="17"/>
        <end position="291"/>
    </location>
</feature>
<comment type="catalytic activity">
    <reaction evidence="1">
        <text>Thiol-dependent hydrolysis of ester, thioester, amide, peptide and isopeptide bonds formed by the C-terminal Gly of ubiquitin (a 76-residue protein attached to proteins as an intracellular targeting signal).</text>
        <dbReference type="EC" id="3.4.19.12"/>
    </reaction>
</comment>
<evidence type="ECO:0000259" key="9">
    <source>
        <dbReference type="Pfam" id="PF20255"/>
    </source>
</evidence>
<proteinExistence type="predicted"/>
<dbReference type="InterPro" id="IPR022099">
    <property type="entry name" value="DUF3638"/>
</dbReference>
<name>A0A7U2F803_PHANO</name>
<dbReference type="GO" id="GO:0004843">
    <property type="term" value="F:cysteine-type deubiquitinase activity"/>
    <property type="evidence" value="ECO:0007669"/>
    <property type="project" value="UniProtKB-EC"/>
</dbReference>
<evidence type="ECO:0000256" key="5">
    <source>
        <dbReference type="ARBA" id="ARBA00022801"/>
    </source>
</evidence>
<dbReference type="Pfam" id="PF12359">
    <property type="entry name" value="DUF3645"/>
    <property type="match status" value="1"/>
</dbReference>